<dbReference type="Proteomes" id="UP000679352">
    <property type="component" value="Chromosome"/>
</dbReference>
<feature type="signal peptide" evidence="1">
    <location>
        <begin position="1"/>
        <end position="17"/>
    </location>
</feature>
<dbReference type="InterPro" id="IPR007410">
    <property type="entry name" value="LpqE-like"/>
</dbReference>
<dbReference type="KEGG" id="gfu:KM031_06035"/>
<evidence type="ECO:0000313" key="3">
    <source>
        <dbReference type="Proteomes" id="UP000679352"/>
    </source>
</evidence>
<dbReference type="Pfam" id="PF04314">
    <property type="entry name" value="PCuAC"/>
    <property type="match status" value="1"/>
</dbReference>
<dbReference type="SUPFAM" id="SSF110087">
    <property type="entry name" value="DR1885-like metal-binding protein"/>
    <property type="match status" value="1"/>
</dbReference>
<evidence type="ECO:0000256" key="1">
    <source>
        <dbReference type="SAM" id="SignalP"/>
    </source>
</evidence>
<dbReference type="RefSeq" id="WP_215503630.1">
    <property type="nucleotide sequence ID" value="NZ_CP076361.1"/>
</dbReference>
<accession>A0A975P872</accession>
<dbReference type="PANTHER" id="PTHR36302">
    <property type="entry name" value="BLR7088 PROTEIN"/>
    <property type="match status" value="1"/>
</dbReference>
<dbReference type="InterPro" id="IPR036182">
    <property type="entry name" value="PCuAC_sf"/>
</dbReference>
<dbReference type="EMBL" id="CP076361">
    <property type="protein sequence ID" value="QWK91439.1"/>
    <property type="molecule type" value="Genomic_DNA"/>
</dbReference>
<name>A0A975P872_9RHOB</name>
<dbReference type="Gene3D" id="2.60.40.1890">
    <property type="entry name" value="PCu(A)C copper chaperone"/>
    <property type="match status" value="1"/>
</dbReference>
<sequence>MKRIFSLAALLITTATASLGHEVTQGDLQIIHPAIPRPAATAKAAAGYMVIANSGSADDRLLSVETPVAASAMLHLSATSPEGVATMRHVPELVIPAGDVAVLEPGGYHIMLMGLTGALPEGGMIPATLTFEKAGKVQIEFMVDPPGSTDHSKH</sequence>
<reference evidence="2" key="1">
    <citation type="submission" date="2021-06" db="EMBL/GenBank/DDBJ databases">
        <title>Direct submission.</title>
        <authorList>
            <person name="Lee C.-S."/>
            <person name="Jin L."/>
        </authorList>
    </citation>
    <scope>NUCLEOTIDE SEQUENCE</scope>
    <source>
        <strain evidence="2">Con5</strain>
    </source>
</reference>
<protein>
    <submittedName>
        <fullName evidence="2">Copper chaperone PCu(A)C</fullName>
    </submittedName>
</protein>
<dbReference type="InterPro" id="IPR058248">
    <property type="entry name" value="Lxx211020-like"/>
</dbReference>
<keyword evidence="3" id="KW-1185">Reference proteome</keyword>
<dbReference type="AlphaFoldDB" id="A0A975P872"/>
<dbReference type="PANTHER" id="PTHR36302:SF1">
    <property type="entry name" value="COPPER CHAPERONE PCU(A)C"/>
    <property type="match status" value="1"/>
</dbReference>
<gene>
    <name evidence="2" type="ORF">KM031_06035</name>
</gene>
<keyword evidence="1" id="KW-0732">Signal</keyword>
<proteinExistence type="predicted"/>
<feature type="chain" id="PRO_5037386411" evidence="1">
    <location>
        <begin position="18"/>
        <end position="154"/>
    </location>
</feature>
<organism evidence="2 3">
    <name type="scientific">Gemmobacter fulvus</name>
    <dbReference type="NCBI Taxonomy" id="2840474"/>
    <lineage>
        <taxon>Bacteria</taxon>
        <taxon>Pseudomonadati</taxon>
        <taxon>Pseudomonadota</taxon>
        <taxon>Alphaproteobacteria</taxon>
        <taxon>Rhodobacterales</taxon>
        <taxon>Paracoccaceae</taxon>
        <taxon>Gemmobacter</taxon>
    </lineage>
</organism>
<evidence type="ECO:0000313" key="2">
    <source>
        <dbReference type="EMBL" id="QWK91439.1"/>
    </source>
</evidence>